<dbReference type="Pfam" id="PF02518">
    <property type="entry name" value="HATPase_c"/>
    <property type="match status" value="1"/>
</dbReference>
<comment type="subcellular location">
    <subcellularLocation>
        <location evidence="2">Membrane</location>
    </subcellularLocation>
</comment>
<evidence type="ECO:0000313" key="14">
    <source>
        <dbReference type="EMBL" id="CAA9308278.1"/>
    </source>
</evidence>
<feature type="transmembrane region" description="Helical" evidence="11">
    <location>
        <begin position="153"/>
        <end position="176"/>
    </location>
</feature>
<dbReference type="SMART" id="SM00304">
    <property type="entry name" value="HAMP"/>
    <property type="match status" value="1"/>
</dbReference>
<dbReference type="SUPFAM" id="SSF55874">
    <property type="entry name" value="ATPase domain of HSP90 chaperone/DNA topoisomerase II/histidine kinase"/>
    <property type="match status" value="1"/>
</dbReference>
<dbReference type="InterPro" id="IPR003661">
    <property type="entry name" value="HisK_dim/P_dom"/>
</dbReference>
<dbReference type="SMART" id="SM00387">
    <property type="entry name" value="HATPase_c"/>
    <property type="match status" value="1"/>
</dbReference>
<dbReference type="InterPro" id="IPR050428">
    <property type="entry name" value="TCS_sensor_his_kinase"/>
</dbReference>
<dbReference type="InterPro" id="IPR003660">
    <property type="entry name" value="HAMP_dom"/>
</dbReference>
<comment type="catalytic activity">
    <reaction evidence="1">
        <text>ATP + protein L-histidine = ADP + protein N-phospho-L-histidine.</text>
        <dbReference type="EC" id="2.7.13.3"/>
    </reaction>
</comment>
<keyword evidence="10 11" id="KW-0472">Membrane</keyword>
<protein>
    <recommendedName>
        <fullName evidence="3">histidine kinase</fullName>
        <ecNumber evidence="3">2.7.13.3</ecNumber>
    </recommendedName>
</protein>
<dbReference type="InterPro" id="IPR036097">
    <property type="entry name" value="HisK_dim/P_sf"/>
</dbReference>
<dbReference type="SUPFAM" id="SSF47384">
    <property type="entry name" value="Homodimeric domain of signal transducing histidine kinase"/>
    <property type="match status" value="1"/>
</dbReference>
<evidence type="ECO:0000256" key="8">
    <source>
        <dbReference type="ARBA" id="ARBA00022989"/>
    </source>
</evidence>
<dbReference type="Pfam" id="PF00512">
    <property type="entry name" value="HisKA"/>
    <property type="match status" value="1"/>
</dbReference>
<dbReference type="GO" id="GO:0000155">
    <property type="term" value="F:phosphorelay sensor kinase activity"/>
    <property type="evidence" value="ECO:0007669"/>
    <property type="project" value="InterPro"/>
</dbReference>
<dbReference type="InterPro" id="IPR004358">
    <property type="entry name" value="Sig_transdc_His_kin-like_C"/>
</dbReference>
<keyword evidence="6 11" id="KW-0812">Transmembrane</keyword>
<dbReference type="EC" id="2.7.13.3" evidence="3"/>
<dbReference type="PROSITE" id="PS50885">
    <property type="entry name" value="HAMP"/>
    <property type="match status" value="1"/>
</dbReference>
<dbReference type="Gene3D" id="3.30.565.10">
    <property type="entry name" value="Histidine kinase-like ATPase, C-terminal domain"/>
    <property type="match status" value="1"/>
</dbReference>
<dbReference type="SMART" id="SM00388">
    <property type="entry name" value="HisKA"/>
    <property type="match status" value="1"/>
</dbReference>
<dbReference type="Pfam" id="PF00672">
    <property type="entry name" value="HAMP"/>
    <property type="match status" value="1"/>
</dbReference>
<dbReference type="InterPro" id="IPR003594">
    <property type="entry name" value="HATPase_dom"/>
</dbReference>
<dbReference type="InterPro" id="IPR036890">
    <property type="entry name" value="HATPase_C_sf"/>
</dbReference>
<evidence type="ECO:0000256" key="5">
    <source>
        <dbReference type="ARBA" id="ARBA00022679"/>
    </source>
</evidence>
<dbReference type="PANTHER" id="PTHR45436:SF5">
    <property type="entry name" value="SENSOR HISTIDINE KINASE TRCS"/>
    <property type="match status" value="1"/>
</dbReference>
<proteinExistence type="predicted"/>
<dbReference type="PROSITE" id="PS50109">
    <property type="entry name" value="HIS_KIN"/>
    <property type="match status" value="1"/>
</dbReference>
<evidence type="ECO:0000259" key="12">
    <source>
        <dbReference type="PROSITE" id="PS50109"/>
    </source>
</evidence>
<keyword evidence="7" id="KW-0418">Kinase</keyword>
<evidence type="ECO:0000256" key="2">
    <source>
        <dbReference type="ARBA" id="ARBA00004370"/>
    </source>
</evidence>
<evidence type="ECO:0000256" key="6">
    <source>
        <dbReference type="ARBA" id="ARBA00022692"/>
    </source>
</evidence>
<evidence type="ECO:0000256" key="10">
    <source>
        <dbReference type="ARBA" id="ARBA00023136"/>
    </source>
</evidence>
<dbReference type="PANTHER" id="PTHR45436">
    <property type="entry name" value="SENSOR HISTIDINE KINASE YKOH"/>
    <property type="match status" value="1"/>
</dbReference>
<evidence type="ECO:0000256" key="1">
    <source>
        <dbReference type="ARBA" id="ARBA00000085"/>
    </source>
</evidence>
<dbReference type="CDD" id="cd00082">
    <property type="entry name" value="HisKA"/>
    <property type="match status" value="1"/>
</dbReference>
<keyword evidence="5" id="KW-0808">Transferase</keyword>
<keyword evidence="4" id="KW-0597">Phosphoprotein</keyword>
<organism evidence="14">
    <name type="scientific">uncultured Cytophagales bacterium</name>
    <dbReference type="NCBI Taxonomy" id="158755"/>
    <lineage>
        <taxon>Bacteria</taxon>
        <taxon>Pseudomonadati</taxon>
        <taxon>Bacteroidota</taxon>
        <taxon>Sphingobacteriia</taxon>
        <taxon>Sphingobacteriales</taxon>
        <taxon>environmental samples</taxon>
    </lineage>
</organism>
<keyword evidence="8 11" id="KW-1133">Transmembrane helix</keyword>
<dbReference type="CDD" id="cd00075">
    <property type="entry name" value="HATPase"/>
    <property type="match status" value="1"/>
</dbReference>
<evidence type="ECO:0000256" key="3">
    <source>
        <dbReference type="ARBA" id="ARBA00012438"/>
    </source>
</evidence>
<dbReference type="InterPro" id="IPR005467">
    <property type="entry name" value="His_kinase_dom"/>
</dbReference>
<feature type="domain" description="HAMP" evidence="13">
    <location>
        <begin position="177"/>
        <end position="230"/>
    </location>
</feature>
<accession>A0A6J4KM18</accession>
<evidence type="ECO:0000256" key="7">
    <source>
        <dbReference type="ARBA" id="ARBA00022777"/>
    </source>
</evidence>
<keyword evidence="9" id="KW-0902">Two-component regulatory system</keyword>
<dbReference type="CDD" id="cd06225">
    <property type="entry name" value="HAMP"/>
    <property type="match status" value="1"/>
</dbReference>
<dbReference type="FunFam" id="1.10.287.130:FF:000001">
    <property type="entry name" value="Two-component sensor histidine kinase"/>
    <property type="match status" value="1"/>
</dbReference>
<sequence>MNIKKKLAIKFALIVASILLLSSLLVYVSSARYRRSEFNSRLKDKALDLAKLLIDVDEVDNALLKIINQNTISLPEEEVVIYNYRNEELYDSNEETGAPVPVAWLDQVRLEKELYYSEGKKEVIGILYPGKYNRYVVIASATDTYGLSKLQNLGYVLVLVFLISVGITIVAGWFFASQALQPIAEVVSEVNNISARNLHARLHEGNRKDEIANLAITFNRMLERLEVAFTLQKSFVANASHELRTPLTAVTSQIEVALLKKREAEAYESVLQSVLEDINSLSKLYNSLLELAQIDLENNRITVASLRLDELLLGSIEELTEAKRDYHIHFEYDMPTEEEEKLSVVGSEALLRSAMINLMDNACKFSNGRPATVTLGEELGYLKITVADRGIGIAAGELSRIREPFYRAGNSARIKGHGLGLSLTDKIIKWHEGILQIESALHVGTTVTVLFLRNAPCR</sequence>
<dbReference type="Gene3D" id="1.10.287.130">
    <property type="match status" value="1"/>
</dbReference>
<dbReference type="AlphaFoldDB" id="A0A6J4KM18"/>
<feature type="domain" description="Histidine kinase" evidence="12">
    <location>
        <begin position="238"/>
        <end position="455"/>
    </location>
</feature>
<dbReference type="Gene3D" id="6.10.340.10">
    <property type="match status" value="1"/>
</dbReference>
<evidence type="ECO:0000259" key="13">
    <source>
        <dbReference type="PROSITE" id="PS50885"/>
    </source>
</evidence>
<evidence type="ECO:0000256" key="4">
    <source>
        <dbReference type="ARBA" id="ARBA00022553"/>
    </source>
</evidence>
<name>A0A6J4KM18_9SPHI</name>
<gene>
    <name evidence="14" type="ORF">AVDCRST_MAG56-6006</name>
</gene>
<dbReference type="EMBL" id="CADCTQ010000494">
    <property type="protein sequence ID" value="CAA9308278.1"/>
    <property type="molecule type" value="Genomic_DNA"/>
</dbReference>
<dbReference type="SUPFAM" id="SSF158472">
    <property type="entry name" value="HAMP domain-like"/>
    <property type="match status" value="1"/>
</dbReference>
<dbReference type="GO" id="GO:0005886">
    <property type="term" value="C:plasma membrane"/>
    <property type="evidence" value="ECO:0007669"/>
    <property type="project" value="TreeGrafter"/>
</dbReference>
<reference evidence="14" key="1">
    <citation type="submission" date="2020-02" db="EMBL/GenBank/DDBJ databases">
        <authorList>
            <person name="Meier V. D."/>
        </authorList>
    </citation>
    <scope>NUCLEOTIDE SEQUENCE</scope>
    <source>
        <strain evidence="14">AVDCRST_MAG56</strain>
    </source>
</reference>
<dbReference type="PRINTS" id="PR00344">
    <property type="entry name" value="BCTRLSENSOR"/>
</dbReference>
<evidence type="ECO:0000256" key="11">
    <source>
        <dbReference type="SAM" id="Phobius"/>
    </source>
</evidence>
<evidence type="ECO:0000256" key="9">
    <source>
        <dbReference type="ARBA" id="ARBA00023012"/>
    </source>
</evidence>